<protein>
    <submittedName>
        <fullName evidence="15">TonB-dependent receptor</fullName>
    </submittedName>
</protein>
<evidence type="ECO:0000256" key="10">
    <source>
        <dbReference type="PROSITE-ProRule" id="PRU01360"/>
    </source>
</evidence>
<feature type="signal peptide" evidence="12">
    <location>
        <begin position="1"/>
        <end position="20"/>
    </location>
</feature>
<dbReference type="PANTHER" id="PTHR30069">
    <property type="entry name" value="TONB-DEPENDENT OUTER MEMBRANE RECEPTOR"/>
    <property type="match status" value="1"/>
</dbReference>
<feature type="domain" description="TonB-dependent receptor-like beta-barrel" evidence="13">
    <location>
        <begin position="303"/>
        <end position="590"/>
    </location>
</feature>
<name>A0A844XFK0_9SPHN</name>
<feature type="domain" description="TonB-dependent receptor plug" evidence="14">
    <location>
        <begin position="37"/>
        <end position="145"/>
    </location>
</feature>
<keyword evidence="4 10" id="KW-0812">Transmembrane</keyword>
<comment type="caution">
    <text evidence="15">The sequence shown here is derived from an EMBL/GenBank/DDBJ whole genome shotgun (WGS) entry which is preliminary data.</text>
</comment>
<keyword evidence="6" id="KW-0406">Ion transport</keyword>
<dbReference type="Pfam" id="PF00593">
    <property type="entry name" value="TonB_dep_Rec_b-barrel"/>
    <property type="match status" value="1"/>
</dbReference>
<comment type="subcellular location">
    <subcellularLocation>
        <location evidence="1 10">Cell outer membrane</location>
        <topology evidence="1 10">Multi-pass membrane protein</topology>
    </subcellularLocation>
</comment>
<reference evidence="15 16" key="1">
    <citation type="submission" date="2019-12" db="EMBL/GenBank/DDBJ databases">
        <authorList>
            <person name="Lee S.D."/>
        </authorList>
    </citation>
    <scope>NUCLEOTIDE SEQUENCE [LARGE SCALE GENOMIC DNA]</scope>
    <source>
        <strain evidence="15 16">GH3-10</strain>
    </source>
</reference>
<evidence type="ECO:0000259" key="13">
    <source>
        <dbReference type="Pfam" id="PF00593"/>
    </source>
</evidence>
<dbReference type="EMBL" id="WUBR01000002">
    <property type="protein sequence ID" value="MWV28374.1"/>
    <property type="molecule type" value="Genomic_DNA"/>
</dbReference>
<dbReference type="Pfam" id="PF07715">
    <property type="entry name" value="Plug"/>
    <property type="match status" value="1"/>
</dbReference>
<evidence type="ECO:0000259" key="14">
    <source>
        <dbReference type="Pfam" id="PF07715"/>
    </source>
</evidence>
<keyword evidence="15" id="KW-0675">Receptor</keyword>
<dbReference type="Gene3D" id="2.170.130.10">
    <property type="entry name" value="TonB-dependent receptor, plug domain"/>
    <property type="match status" value="1"/>
</dbReference>
<accession>A0A844XFK0</accession>
<evidence type="ECO:0000256" key="1">
    <source>
        <dbReference type="ARBA" id="ARBA00004571"/>
    </source>
</evidence>
<evidence type="ECO:0000256" key="8">
    <source>
        <dbReference type="ARBA" id="ARBA00023136"/>
    </source>
</evidence>
<evidence type="ECO:0000256" key="4">
    <source>
        <dbReference type="ARBA" id="ARBA00022692"/>
    </source>
</evidence>
<evidence type="ECO:0000256" key="12">
    <source>
        <dbReference type="SAM" id="SignalP"/>
    </source>
</evidence>
<gene>
    <name evidence="15" type="ORF">GRF63_10705</name>
</gene>
<keyword evidence="16" id="KW-1185">Reference proteome</keyword>
<dbReference type="GO" id="GO:0009279">
    <property type="term" value="C:cell outer membrane"/>
    <property type="evidence" value="ECO:0007669"/>
    <property type="project" value="UniProtKB-SubCell"/>
</dbReference>
<organism evidence="15 16">
    <name type="scientific">Aurantiacibacter rhizosphaerae</name>
    <dbReference type="NCBI Taxonomy" id="2691582"/>
    <lineage>
        <taxon>Bacteria</taxon>
        <taxon>Pseudomonadati</taxon>
        <taxon>Pseudomonadota</taxon>
        <taxon>Alphaproteobacteria</taxon>
        <taxon>Sphingomonadales</taxon>
        <taxon>Erythrobacteraceae</taxon>
        <taxon>Aurantiacibacter</taxon>
    </lineage>
</organism>
<dbReference type="RefSeq" id="WP_160485978.1">
    <property type="nucleotide sequence ID" value="NZ_WUBR01000002.1"/>
</dbReference>
<dbReference type="GO" id="GO:0006811">
    <property type="term" value="P:monoatomic ion transport"/>
    <property type="evidence" value="ECO:0007669"/>
    <property type="project" value="UniProtKB-KW"/>
</dbReference>
<dbReference type="AlphaFoldDB" id="A0A844XFK0"/>
<keyword evidence="5 12" id="KW-0732">Signal</keyword>
<evidence type="ECO:0000256" key="5">
    <source>
        <dbReference type="ARBA" id="ARBA00022729"/>
    </source>
</evidence>
<reference evidence="15 16" key="2">
    <citation type="submission" date="2020-02" db="EMBL/GenBank/DDBJ databases">
        <title>Erythrobacter dongmakensis sp. nov., isolated from a tidal mudflat.</title>
        <authorList>
            <person name="Kim I.S."/>
        </authorList>
    </citation>
    <scope>NUCLEOTIDE SEQUENCE [LARGE SCALE GENOMIC DNA]</scope>
    <source>
        <strain evidence="15 16">GH3-10</strain>
    </source>
</reference>
<dbReference type="PANTHER" id="PTHR30069:SF53">
    <property type="entry name" value="COLICIN I RECEPTOR-RELATED"/>
    <property type="match status" value="1"/>
</dbReference>
<proteinExistence type="inferred from homology"/>
<feature type="chain" id="PRO_5032699046" evidence="12">
    <location>
        <begin position="21"/>
        <end position="616"/>
    </location>
</feature>
<dbReference type="InterPro" id="IPR039426">
    <property type="entry name" value="TonB-dep_rcpt-like"/>
</dbReference>
<evidence type="ECO:0000256" key="11">
    <source>
        <dbReference type="RuleBase" id="RU003357"/>
    </source>
</evidence>
<evidence type="ECO:0000256" key="9">
    <source>
        <dbReference type="ARBA" id="ARBA00023237"/>
    </source>
</evidence>
<keyword evidence="2 10" id="KW-0813">Transport</keyword>
<dbReference type="GO" id="GO:0015889">
    <property type="term" value="P:cobalamin transport"/>
    <property type="evidence" value="ECO:0007669"/>
    <property type="project" value="TreeGrafter"/>
</dbReference>
<keyword evidence="7 11" id="KW-0798">TonB box</keyword>
<keyword evidence="3 10" id="KW-1134">Transmembrane beta strand</keyword>
<dbReference type="InterPro" id="IPR036942">
    <property type="entry name" value="Beta-barrel_TonB_sf"/>
</dbReference>
<evidence type="ECO:0000313" key="15">
    <source>
        <dbReference type="EMBL" id="MWV28374.1"/>
    </source>
</evidence>
<dbReference type="InterPro" id="IPR000531">
    <property type="entry name" value="Beta-barrel_TonB"/>
</dbReference>
<keyword evidence="9 10" id="KW-0998">Cell outer membrane</keyword>
<dbReference type="PROSITE" id="PS52016">
    <property type="entry name" value="TONB_DEPENDENT_REC_3"/>
    <property type="match status" value="1"/>
</dbReference>
<dbReference type="InterPro" id="IPR037066">
    <property type="entry name" value="Plug_dom_sf"/>
</dbReference>
<dbReference type="CDD" id="cd01347">
    <property type="entry name" value="ligand_gated_channel"/>
    <property type="match status" value="1"/>
</dbReference>
<dbReference type="Gene3D" id="2.40.170.20">
    <property type="entry name" value="TonB-dependent receptor, beta-barrel domain"/>
    <property type="match status" value="1"/>
</dbReference>
<evidence type="ECO:0000256" key="7">
    <source>
        <dbReference type="ARBA" id="ARBA00023077"/>
    </source>
</evidence>
<keyword evidence="8 10" id="KW-0472">Membrane</keyword>
<dbReference type="SUPFAM" id="SSF56935">
    <property type="entry name" value="Porins"/>
    <property type="match status" value="1"/>
</dbReference>
<comment type="similarity">
    <text evidence="10 11">Belongs to the TonB-dependent receptor family.</text>
</comment>
<sequence length="616" mass="66236">MHKYLFLGVSLAAVATPALAQDEAAITVTATGTRIEVEDTGQAVTVIGMEEIEAVQGADLTRILERAPGVTISRNGGIGSFTAVRIRGSQAEQVLTVIDGVRVADVAAPSGGFDYGNLLSLDLDKLEILRGSNSTIWGSDAIGGVVVASTRAQSGLRASAEYGARDTFSTVVSGGLSDAETGFLGLSGTWFSTDGFSAAEAGTEADGFHQWALNGHARYYLSDRFEVFARSRYAEGELDIDGFPAPTFTLADTDDVQETRQLTGSTGAVYDTGSLFVSAAYSFADTDRDNLAGSGAQTFTSKGRSDRLELRGEWRPIGPLLLHFGAENEWTSYETLFDVGEDTRSTGAYVQGGIEWNAISGHIGLRVDDHADFGTAVSFGADASYEVSPGWRVRASVGEGFKAPTLFQLYSDYGNLTLDPEQSTSFDLGLAYGERTMDRRPVYGAVTLFQRNTDNQIEFASCFGRTDGICTNRPFGTYDNITRSRARGVEAELWARPADTVTLGALYAFTDAENRDTGLMLARRPRHAATVTAELRPVETVMLGADLRIVSGSFDDAFNSVRLDGYETFTLRGSWDVSERVQLFGRIENLWDEEYQTAAGYGTAGRGAHIGARLAL</sequence>
<dbReference type="InterPro" id="IPR012910">
    <property type="entry name" value="Plug_dom"/>
</dbReference>
<evidence type="ECO:0000256" key="2">
    <source>
        <dbReference type="ARBA" id="ARBA00022448"/>
    </source>
</evidence>
<dbReference type="Proteomes" id="UP000461409">
    <property type="component" value="Unassembled WGS sequence"/>
</dbReference>
<evidence type="ECO:0000313" key="16">
    <source>
        <dbReference type="Proteomes" id="UP000461409"/>
    </source>
</evidence>
<evidence type="ECO:0000256" key="6">
    <source>
        <dbReference type="ARBA" id="ARBA00023065"/>
    </source>
</evidence>
<evidence type="ECO:0000256" key="3">
    <source>
        <dbReference type="ARBA" id="ARBA00022452"/>
    </source>
</evidence>